<dbReference type="AlphaFoldDB" id="A0A964WRX5"/>
<name>A0A964WRX5_9HYPH</name>
<reference evidence="1" key="1">
    <citation type="submission" date="2019-03" db="EMBL/GenBank/DDBJ databases">
        <title>Afifella sp. nov., isolated from activated sludge.</title>
        <authorList>
            <person name="Li Q."/>
            <person name="Liu Y."/>
        </authorList>
    </citation>
    <scope>NUCLEOTIDE SEQUENCE</scope>
    <source>
        <strain evidence="1">L72</strain>
    </source>
</reference>
<gene>
    <name evidence="1" type="ORF">E4O86_00730</name>
</gene>
<dbReference type="EMBL" id="SPKJ01000001">
    <property type="protein sequence ID" value="MYZ46250.1"/>
    <property type="molecule type" value="Genomic_DNA"/>
</dbReference>
<dbReference type="Proteomes" id="UP000773614">
    <property type="component" value="Unassembled WGS sequence"/>
</dbReference>
<proteinExistence type="predicted"/>
<accession>A0A964WRX5</accession>
<keyword evidence="2" id="KW-1185">Reference proteome</keyword>
<organism evidence="1 2">
    <name type="scientific">Propylenella binzhouense</name>
    <dbReference type="NCBI Taxonomy" id="2555902"/>
    <lineage>
        <taxon>Bacteria</taxon>
        <taxon>Pseudomonadati</taxon>
        <taxon>Pseudomonadota</taxon>
        <taxon>Alphaproteobacteria</taxon>
        <taxon>Hyphomicrobiales</taxon>
        <taxon>Propylenellaceae</taxon>
        <taxon>Propylenella</taxon>
    </lineage>
</organism>
<protein>
    <submittedName>
        <fullName evidence="1">Uncharacterized protein</fullName>
    </submittedName>
</protein>
<evidence type="ECO:0000313" key="2">
    <source>
        <dbReference type="Proteomes" id="UP000773614"/>
    </source>
</evidence>
<dbReference type="RefSeq" id="WP_161138594.1">
    <property type="nucleotide sequence ID" value="NZ_SPKJ01000001.1"/>
</dbReference>
<evidence type="ECO:0000313" key="1">
    <source>
        <dbReference type="EMBL" id="MYZ46250.1"/>
    </source>
</evidence>
<sequence>MGGREAGPGDHLADAVRRILDRCSGGEGGGVAERWRGDGDDAAAVGEQRDEVGIYARGAARLRRENGRQENGRHALAFGEELNLAQIRVRAAAHFSAPPYAPPCRP</sequence>
<comment type="caution">
    <text evidence="1">The sequence shown here is derived from an EMBL/GenBank/DDBJ whole genome shotgun (WGS) entry which is preliminary data.</text>
</comment>